<dbReference type="PANTHER" id="PTHR45688">
    <property type="match status" value="1"/>
</dbReference>
<keyword evidence="2" id="KW-0663">Pyridoxal phosphate</keyword>
<reference evidence="4 5" key="1">
    <citation type="submission" date="2019-04" db="EMBL/GenBank/DDBJ databases">
        <authorList>
            <person name="Jiang L."/>
        </authorList>
    </citation>
    <scope>NUCLEOTIDE SEQUENCE [LARGE SCALE GENOMIC DNA]</scope>
    <source>
        <strain evidence="4 5">YIM 131853</strain>
    </source>
</reference>
<dbReference type="SUPFAM" id="SSF53383">
    <property type="entry name" value="PLP-dependent transferases"/>
    <property type="match status" value="1"/>
</dbReference>
<keyword evidence="5" id="KW-1185">Reference proteome</keyword>
<dbReference type="Gene3D" id="3.40.640.10">
    <property type="entry name" value="Type I PLP-dependent aspartate aminotransferase-like (Major domain)"/>
    <property type="match status" value="1"/>
</dbReference>
<comment type="caution">
    <text evidence="4">The sequence shown here is derived from an EMBL/GenBank/DDBJ whole genome shotgun (WGS) entry which is preliminary data.</text>
</comment>
<dbReference type="InterPro" id="IPR005814">
    <property type="entry name" value="Aminotrans_3"/>
</dbReference>
<dbReference type="InterPro" id="IPR015421">
    <property type="entry name" value="PyrdxlP-dep_Trfase_major"/>
</dbReference>
<gene>
    <name evidence="4" type="ORF">E6C64_06445</name>
</gene>
<dbReference type="InterPro" id="IPR015424">
    <property type="entry name" value="PyrdxlP-dep_Trfase"/>
</dbReference>
<dbReference type="GO" id="GO:0008483">
    <property type="term" value="F:transaminase activity"/>
    <property type="evidence" value="ECO:0007669"/>
    <property type="project" value="UniProtKB-KW"/>
</dbReference>
<dbReference type="RefSeq" id="WP_136426821.1">
    <property type="nucleotide sequence ID" value="NZ_SSSM01000003.1"/>
</dbReference>
<dbReference type="InterPro" id="IPR015422">
    <property type="entry name" value="PyrdxlP-dep_Trfase_small"/>
</dbReference>
<dbReference type="PANTHER" id="PTHR45688:SF13">
    <property type="entry name" value="ALANINE--GLYOXYLATE AMINOTRANSFERASE 2-LIKE"/>
    <property type="match status" value="1"/>
</dbReference>
<comment type="similarity">
    <text evidence="1">Belongs to the class-III pyridoxal-phosphate-dependent aminotransferase family.</text>
</comment>
<feature type="domain" description="Aminoglycoside phosphotransferase" evidence="3">
    <location>
        <begin position="47"/>
        <end position="260"/>
    </location>
</feature>
<dbReference type="AlphaFoldDB" id="A0A4S4FN91"/>
<organism evidence="4 5">
    <name type="scientific">Naasia lichenicola</name>
    <dbReference type="NCBI Taxonomy" id="2565933"/>
    <lineage>
        <taxon>Bacteria</taxon>
        <taxon>Bacillati</taxon>
        <taxon>Actinomycetota</taxon>
        <taxon>Actinomycetes</taxon>
        <taxon>Micrococcales</taxon>
        <taxon>Microbacteriaceae</taxon>
        <taxon>Naasia</taxon>
    </lineage>
</organism>
<sequence>MDHLDGLPRPDVDIAWAERIAASEFGVAGAARELGSQQDRNFLIDERTTPGRKFLLKVNNPVFARAEIDAQNAVMATLAAAGLTVPEPQPSLDGGLVASVLIDGVPHDVRLLSFVPGEPLIDSEHLSDRAAAQLGDLAGRVSRALSGIEHPGLDRWLQWDLRNAQQVVAELVRFVDDPPRRAVIEEAVAEASARLQRVAADLRVQAVHADLTDDNVVVSRDESGSPIIDGVIDFGDSSLGWRVAELAVACSPVFHHSPSRPLAVLPVIAAFDAVQPLTDAEIDALWPLMVLRGAVLVVSGAQQVAIDPGNDYASSADEREWRMLAVPAGFDADIATAAIRRRLGRPMPPRTDLAAGLGIGRMIDASAVEIVDLGYSSRELRDGAWLDDPEGEENRVLAIAAAEAGTVAATRFAEARLTRSAVNDREAPRNVALALDVALPGGSTLVAPFDGELKPFGDSVLLVGSVDPSAVSSTISPPAVSDLSVLVSVLISGIADPVFGPVARGEAIGVSAARLRVWLATGEIRSAPPRFVPLEELDGWESRFLDPAPLLGSGRPTRRPRPDSARELARRDAAYDPLQEHYYSAPPQIERGWREHLIDVDGRHYLDMVNNVATLGHGHPRIAEVAADQWRMLNTNSRFHYSAVTELSERLLATLPAEARAAGTGLDTVLLVNSGTEAVDLALRLTKAFSGRDDVLCLSESYHGWSLASDAVSTSVSDNPIADETRAPWVHVTPTPNAFRGAHRGSGAGAAYSAEAIAQLRTLAEAGTPIGTFIAEPRQGNAGAIEVPGGYFAAVWDEVRRGGGVVICDEVQVGYGRQGDVFWGFQQHTDPEGRILVPDVITVAKAMGNGHPLGAVITRREIVDALAAQGSFFSSAGGSTLSSRIGVAVLEIMEDEALQANAARIGSHLRTRLEGLAERHPMIGAVHGRGLYMGAELVRDRTTLEPAPAETVAICERFRELGVIVQPTGDRQNILKVKPPLCISQDSADFFVDTLDEILRAGW</sequence>
<dbReference type="Pfam" id="PF00202">
    <property type="entry name" value="Aminotran_3"/>
    <property type="match status" value="1"/>
</dbReference>
<evidence type="ECO:0000259" key="3">
    <source>
        <dbReference type="Pfam" id="PF01636"/>
    </source>
</evidence>
<dbReference type="OrthoDB" id="9801834at2"/>
<dbReference type="CDD" id="cd00610">
    <property type="entry name" value="OAT_like"/>
    <property type="match status" value="1"/>
</dbReference>
<dbReference type="SUPFAM" id="SSF56112">
    <property type="entry name" value="Protein kinase-like (PK-like)"/>
    <property type="match status" value="1"/>
</dbReference>
<dbReference type="GO" id="GO:0030170">
    <property type="term" value="F:pyridoxal phosphate binding"/>
    <property type="evidence" value="ECO:0007669"/>
    <property type="project" value="InterPro"/>
</dbReference>
<dbReference type="Proteomes" id="UP000309133">
    <property type="component" value="Unassembled WGS sequence"/>
</dbReference>
<evidence type="ECO:0000313" key="5">
    <source>
        <dbReference type="Proteomes" id="UP000309133"/>
    </source>
</evidence>
<name>A0A4S4FN91_9MICO</name>
<dbReference type="Pfam" id="PF01636">
    <property type="entry name" value="APH"/>
    <property type="match status" value="1"/>
</dbReference>
<dbReference type="NCBIfam" id="NF004800">
    <property type="entry name" value="PRK06149.1"/>
    <property type="match status" value="1"/>
</dbReference>
<keyword evidence="4" id="KW-0032">Aminotransferase</keyword>
<dbReference type="Gene3D" id="3.90.1200.10">
    <property type="match status" value="1"/>
</dbReference>
<evidence type="ECO:0000313" key="4">
    <source>
        <dbReference type="EMBL" id="THG31701.1"/>
    </source>
</evidence>
<dbReference type="EMBL" id="SSSM01000003">
    <property type="protein sequence ID" value="THG31701.1"/>
    <property type="molecule type" value="Genomic_DNA"/>
</dbReference>
<protein>
    <submittedName>
        <fullName evidence="4">Aminotransferase</fullName>
    </submittedName>
</protein>
<proteinExistence type="inferred from homology"/>
<evidence type="ECO:0000256" key="2">
    <source>
        <dbReference type="ARBA" id="ARBA00022898"/>
    </source>
</evidence>
<dbReference type="InterPro" id="IPR011009">
    <property type="entry name" value="Kinase-like_dom_sf"/>
</dbReference>
<keyword evidence="4" id="KW-0808">Transferase</keyword>
<accession>A0A4S4FN91</accession>
<evidence type="ECO:0000256" key="1">
    <source>
        <dbReference type="ARBA" id="ARBA00008954"/>
    </source>
</evidence>
<dbReference type="InterPro" id="IPR002575">
    <property type="entry name" value="Aminoglycoside_PTrfase"/>
</dbReference>
<dbReference type="Gene3D" id="3.90.1150.10">
    <property type="entry name" value="Aspartate Aminotransferase, domain 1"/>
    <property type="match status" value="1"/>
</dbReference>